<accession>A0A7S8ICS0</accession>
<dbReference type="EMBL" id="CP062983">
    <property type="protein sequence ID" value="QPC81840.1"/>
    <property type="molecule type" value="Genomic_DNA"/>
</dbReference>
<dbReference type="KEGG" id="pmet:G4Y79_19440"/>
<evidence type="ECO:0000313" key="1">
    <source>
        <dbReference type="EMBL" id="QPC81840.1"/>
    </source>
</evidence>
<dbReference type="AlphaFoldDB" id="A0A7S8ICS0"/>
<reference evidence="1 2" key="1">
    <citation type="submission" date="2020-02" db="EMBL/GenBank/DDBJ databases">
        <authorList>
            <person name="Zheng R.K."/>
            <person name="Sun C.M."/>
        </authorList>
    </citation>
    <scope>NUCLEOTIDE SEQUENCE [LARGE SCALE GENOMIC DNA]</scope>
    <source>
        <strain evidence="2">rifampicinis</strain>
    </source>
</reference>
<name>A0A7S8ICS0_9CHLR</name>
<keyword evidence="2" id="KW-1185">Reference proteome</keyword>
<sequence>MASISGTGRSSTDYYEAALYGVVERTRQLTLRQLIKQPGIRGIHRVTCYYAHGQARHSVATLTHTRSAIMLNCIYEGLFDQSPLMHSLSELEYERFCQVLHQVHFDRLAHQDNIPLNAPVIWQLERAAGQYIHAVMMTPTAPPMPYSALVNAIDAYMPQAIKPIPK</sequence>
<dbReference type="RefSeq" id="WP_195169911.1">
    <property type="nucleotide sequence ID" value="NZ_CP062983.1"/>
</dbReference>
<evidence type="ECO:0000313" key="2">
    <source>
        <dbReference type="Proteomes" id="UP000594468"/>
    </source>
</evidence>
<proteinExistence type="predicted"/>
<organism evidence="1 2">
    <name type="scientific">Phototrophicus methaneseepsis</name>
    <dbReference type="NCBI Taxonomy" id="2710758"/>
    <lineage>
        <taxon>Bacteria</taxon>
        <taxon>Bacillati</taxon>
        <taxon>Chloroflexota</taxon>
        <taxon>Candidatus Thermofontia</taxon>
        <taxon>Phototrophicales</taxon>
        <taxon>Phototrophicaceae</taxon>
        <taxon>Phototrophicus</taxon>
    </lineage>
</organism>
<gene>
    <name evidence="1" type="ORF">G4Y79_19440</name>
</gene>
<dbReference type="Proteomes" id="UP000594468">
    <property type="component" value="Chromosome"/>
</dbReference>
<protein>
    <submittedName>
        <fullName evidence="1">Uncharacterized protein</fullName>
    </submittedName>
</protein>